<dbReference type="SMART" id="SM00757">
    <property type="entry name" value="CRA"/>
    <property type="match status" value="1"/>
</dbReference>
<dbReference type="AlphaFoldDB" id="A0A1I7TSV8"/>
<dbReference type="WBParaSite" id="Csp11.Scaffold629.g11436.t1">
    <property type="protein sequence ID" value="Csp11.Scaffold629.g11436.t1"/>
    <property type="gene ID" value="Csp11.Scaffold629.g11436"/>
</dbReference>
<evidence type="ECO:0000256" key="1">
    <source>
        <dbReference type="SAM" id="MobiDB-lite"/>
    </source>
</evidence>
<dbReference type="SMART" id="SM00668">
    <property type="entry name" value="CTLH"/>
    <property type="match status" value="1"/>
</dbReference>
<dbReference type="PANTHER" id="PTHR12864">
    <property type="entry name" value="RAN BINDING PROTEIN 9-RELATED"/>
    <property type="match status" value="1"/>
</dbReference>
<organism evidence="3 4">
    <name type="scientific">Caenorhabditis tropicalis</name>
    <dbReference type="NCBI Taxonomy" id="1561998"/>
    <lineage>
        <taxon>Eukaryota</taxon>
        <taxon>Metazoa</taxon>
        <taxon>Ecdysozoa</taxon>
        <taxon>Nematoda</taxon>
        <taxon>Chromadorea</taxon>
        <taxon>Rhabditida</taxon>
        <taxon>Rhabditina</taxon>
        <taxon>Rhabditomorpha</taxon>
        <taxon>Rhabditoidea</taxon>
        <taxon>Rhabditidae</taxon>
        <taxon>Peloderinae</taxon>
        <taxon>Caenorhabditis</taxon>
    </lineage>
</organism>
<sequence length="430" mass="49554">MCSTTTTSRSMPVSMPGFVLQLLPTSSTSYPILPADTNQLVLLWFLKRMADEEGFPDEPVMEEGNDSDNEVPEQDDRDDMIDMDSPSEDGDGDLNHGRLMAFDYDDDYRFLSSEGEGDDALTWDTASEASEKEEDRTPVDDEWYPLAARSLQFPNFALPTTTRPALLRQTSSRSFSPSSDTFSDCGDVDFMSYMRVMRPTPSRKDFIRLVLDYFLHYGHSEVIEIFCKEMNVPLPLKDIEEMNSRNEIRDLIWAGKMEEAIQKMPPSILDDDDVNFAVRKQHIIEMIREGQMQEPITYFRKYLMKGEERPNDQRMEIIERVFALMVFSADDETEFAYYLDQKERESTAKLVNSAILGEKGKSKSSQIELLAKTICYVQSVVQPKYMRKQVLPPPKEWAEKYFSTPFGFQELIEKVPKHGQYSLNDSHDLC</sequence>
<dbReference type="PROSITE" id="PS50896">
    <property type="entry name" value="LISH"/>
    <property type="match status" value="1"/>
</dbReference>
<feature type="compositionally biased region" description="Acidic residues" evidence="1">
    <location>
        <begin position="55"/>
        <end position="92"/>
    </location>
</feature>
<dbReference type="PROSITE" id="PS50897">
    <property type="entry name" value="CTLH"/>
    <property type="match status" value="1"/>
</dbReference>
<accession>A0A1I7TSV8</accession>
<evidence type="ECO:0000313" key="4">
    <source>
        <dbReference type="WBParaSite" id="Csp11.Scaffold629.g11436.t1"/>
    </source>
</evidence>
<dbReference type="Pfam" id="PF10607">
    <property type="entry name" value="CTLH"/>
    <property type="match status" value="1"/>
</dbReference>
<dbReference type="InterPro" id="IPR006595">
    <property type="entry name" value="CTLH_C"/>
</dbReference>
<feature type="domain" description="CTLH" evidence="2">
    <location>
        <begin position="241"/>
        <end position="294"/>
    </location>
</feature>
<keyword evidence="3" id="KW-1185">Reference proteome</keyword>
<evidence type="ECO:0000259" key="2">
    <source>
        <dbReference type="PROSITE" id="PS50897"/>
    </source>
</evidence>
<feature type="compositionally biased region" description="Basic and acidic residues" evidence="1">
    <location>
        <begin position="129"/>
        <end position="138"/>
    </location>
</feature>
<proteinExistence type="predicted"/>
<dbReference type="InterPro" id="IPR013144">
    <property type="entry name" value="CRA_dom"/>
</dbReference>
<name>A0A1I7TSV8_9PELO</name>
<dbReference type="SMART" id="SM00667">
    <property type="entry name" value="LisH"/>
    <property type="match status" value="1"/>
</dbReference>
<feature type="region of interest" description="Disordered" evidence="1">
    <location>
        <begin position="55"/>
        <end position="95"/>
    </location>
</feature>
<dbReference type="STRING" id="1561998.A0A1I7TSV8"/>
<dbReference type="Proteomes" id="UP000095282">
    <property type="component" value="Unplaced"/>
</dbReference>
<dbReference type="eggNOG" id="KOG2659">
    <property type="taxonomic scope" value="Eukaryota"/>
</dbReference>
<evidence type="ECO:0000313" key="3">
    <source>
        <dbReference type="Proteomes" id="UP000095282"/>
    </source>
</evidence>
<dbReference type="InterPro" id="IPR006594">
    <property type="entry name" value="LisH"/>
</dbReference>
<dbReference type="InterPro" id="IPR024964">
    <property type="entry name" value="CTLH/CRA"/>
</dbReference>
<dbReference type="InterPro" id="IPR050618">
    <property type="entry name" value="Ubq-SigPath_Reg"/>
</dbReference>
<feature type="region of interest" description="Disordered" evidence="1">
    <location>
        <begin position="119"/>
        <end position="138"/>
    </location>
</feature>
<reference evidence="4" key="1">
    <citation type="submission" date="2016-11" db="UniProtKB">
        <authorList>
            <consortium name="WormBaseParasite"/>
        </authorList>
    </citation>
    <scope>IDENTIFICATION</scope>
</reference>
<protein>
    <submittedName>
        <fullName evidence="4">LisH domain-containing protein</fullName>
    </submittedName>
</protein>